<dbReference type="AlphaFoldDB" id="A0A840BS48"/>
<keyword evidence="3" id="KW-1185">Reference proteome</keyword>
<dbReference type="RefSeq" id="WP_019400984.1">
    <property type="nucleotide sequence ID" value="NZ_JACIEN010000001.1"/>
</dbReference>
<reference evidence="2 3" key="1">
    <citation type="submission" date="2020-08" db="EMBL/GenBank/DDBJ databases">
        <title>Genomic Encyclopedia of Type Strains, Phase IV (KMG-IV): sequencing the most valuable type-strain genomes for metagenomic binning, comparative biology and taxonomic classification.</title>
        <authorList>
            <person name="Goeker M."/>
        </authorList>
    </citation>
    <scope>NUCLEOTIDE SEQUENCE [LARGE SCALE GENOMIC DNA]</scope>
    <source>
        <strain evidence="2 3">DSM 103737</strain>
    </source>
</reference>
<name>A0A840BS48_9HYPH</name>
<comment type="caution">
    <text evidence="2">The sequence shown here is derived from an EMBL/GenBank/DDBJ whole genome shotgun (WGS) entry which is preliminary data.</text>
</comment>
<evidence type="ECO:0008006" key="4">
    <source>
        <dbReference type="Google" id="ProtNLM"/>
    </source>
</evidence>
<sequence>MIDLRRTVLVAALVATAATSALAAETAAERAPGRITIVGEGTVNAVPNMATLTSGVVTSASTAREALDANTEAMARVIEAFKKAGIAAKDIMTDGFSVQPRYVYPEPKDGSSQPPRIDGYEVRNQVIVRVRELAKLGTVLDAAVTTGANQMGGLSFDVAEPATLLDKARSAAVEDAKRKAELYVQAAGAKLGRLVEINETSMQMPPRPMMMARSMDFAEAKAVPVETGEQTLRAQVQLIWELAQ</sequence>
<dbReference type="EMBL" id="JACIEN010000001">
    <property type="protein sequence ID" value="MBB4015594.1"/>
    <property type="molecule type" value="Genomic_DNA"/>
</dbReference>
<evidence type="ECO:0000256" key="1">
    <source>
        <dbReference type="SAM" id="SignalP"/>
    </source>
</evidence>
<dbReference type="InterPro" id="IPR007497">
    <property type="entry name" value="SIMPL/DUF541"/>
</dbReference>
<keyword evidence="1" id="KW-0732">Signal</keyword>
<dbReference type="Gene3D" id="3.30.110.170">
    <property type="entry name" value="Protein of unknown function (DUF541), domain 1"/>
    <property type="match status" value="1"/>
</dbReference>
<dbReference type="Pfam" id="PF04402">
    <property type="entry name" value="SIMPL"/>
    <property type="match status" value="1"/>
</dbReference>
<dbReference type="Proteomes" id="UP000577362">
    <property type="component" value="Unassembled WGS sequence"/>
</dbReference>
<evidence type="ECO:0000313" key="3">
    <source>
        <dbReference type="Proteomes" id="UP000577362"/>
    </source>
</evidence>
<accession>A0A840BS48</accession>
<dbReference type="GO" id="GO:0006974">
    <property type="term" value="P:DNA damage response"/>
    <property type="evidence" value="ECO:0007669"/>
    <property type="project" value="TreeGrafter"/>
</dbReference>
<dbReference type="InterPro" id="IPR052022">
    <property type="entry name" value="26kDa_periplasmic_antigen"/>
</dbReference>
<dbReference type="PANTHER" id="PTHR34387:SF1">
    <property type="entry name" value="PERIPLASMIC IMMUNOGENIC PROTEIN"/>
    <property type="match status" value="1"/>
</dbReference>
<evidence type="ECO:0000313" key="2">
    <source>
        <dbReference type="EMBL" id="MBB4015594.1"/>
    </source>
</evidence>
<feature type="signal peptide" evidence="1">
    <location>
        <begin position="1"/>
        <end position="23"/>
    </location>
</feature>
<proteinExistence type="predicted"/>
<dbReference type="PANTHER" id="PTHR34387">
    <property type="entry name" value="SLR1258 PROTEIN"/>
    <property type="match status" value="1"/>
</dbReference>
<protein>
    <recommendedName>
        <fullName evidence="4">SIMPL domain-containing protein</fullName>
    </recommendedName>
</protein>
<feature type="chain" id="PRO_5032822423" description="SIMPL domain-containing protein" evidence="1">
    <location>
        <begin position="24"/>
        <end position="244"/>
    </location>
</feature>
<organism evidence="2 3">
    <name type="scientific">Chelatococcus caeni</name>
    <dbReference type="NCBI Taxonomy" id="1348468"/>
    <lineage>
        <taxon>Bacteria</taxon>
        <taxon>Pseudomonadati</taxon>
        <taxon>Pseudomonadota</taxon>
        <taxon>Alphaproteobacteria</taxon>
        <taxon>Hyphomicrobiales</taxon>
        <taxon>Chelatococcaceae</taxon>
        <taxon>Chelatococcus</taxon>
    </lineage>
</organism>
<dbReference type="Gene3D" id="3.30.70.2970">
    <property type="entry name" value="Protein of unknown function (DUF541), domain 2"/>
    <property type="match status" value="1"/>
</dbReference>
<gene>
    <name evidence="2" type="ORF">GGR16_000600</name>
</gene>